<feature type="region of interest" description="Disordered" evidence="1">
    <location>
        <begin position="338"/>
        <end position="376"/>
    </location>
</feature>
<accession>W7TGW1</accession>
<proteinExistence type="predicted"/>
<dbReference type="EMBL" id="AZIL01000938">
    <property type="protein sequence ID" value="EWM25337.1"/>
    <property type="molecule type" value="Genomic_DNA"/>
</dbReference>
<protein>
    <submittedName>
        <fullName evidence="2">Winged helix-turn-helix transcription repressor</fullName>
    </submittedName>
</protein>
<gene>
    <name evidence="2" type="ORF">Naga_100196g8</name>
</gene>
<dbReference type="GO" id="GO:0003676">
    <property type="term" value="F:nucleic acid binding"/>
    <property type="evidence" value="ECO:0007669"/>
    <property type="project" value="InterPro"/>
</dbReference>
<name>W7TGW1_9STRA</name>
<dbReference type="InterPro" id="IPR036388">
    <property type="entry name" value="WH-like_DNA-bd_sf"/>
</dbReference>
<feature type="compositionally biased region" description="Low complexity" evidence="1">
    <location>
        <begin position="29"/>
        <end position="45"/>
    </location>
</feature>
<dbReference type="Gene3D" id="1.10.10.10">
    <property type="entry name" value="Winged helix-like DNA-binding domain superfamily/Winged helix DNA-binding domain"/>
    <property type="match status" value="1"/>
</dbReference>
<dbReference type="Proteomes" id="UP000019335">
    <property type="component" value="Chromosome 11"/>
</dbReference>
<feature type="compositionally biased region" description="Low complexity" evidence="1">
    <location>
        <begin position="353"/>
        <end position="376"/>
    </location>
</feature>
<dbReference type="InterPro" id="IPR035979">
    <property type="entry name" value="RBD_domain_sf"/>
</dbReference>
<dbReference type="AlphaFoldDB" id="W7TGW1"/>
<dbReference type="InterPro" id="IPR012677">
    <property type="entry name" value="Nucleotide-bd_a/b_plait_sf"/>
</dbReference>
<dbReference type="CDD" id="cd00590">
    <property type="entry name" value="RRM_SF"/>
    <property type="match status" value="1"/>
</dbReference>
<feature type="region of interest" description="Disordered" evidence="1">
    <location>
        <begin position="1"/>
        <end position="45"/>
    </location>
</feature>
<dbReference type="Gene3D" id="3.30.70.330">
    <property type="match status" value="1"/>
</dbReference>
<reference evidence="2 3" key="1">
    <citation type="journal article" date="2014" name="Mol. Plant">
        <title>Chromosome Scale Genome Assembly and Transcriptome Profiling of Nannochloropsis gaditana in Nitrogen Depletion.</title>
        <authorList>
            <person name="Corteggiani Carpinelli E."/>
            <person name="Telatin A."/>
            <person name="Vitulo N."/>
            <person name="Forcato C."/>
            <person name="D'Angelo M."/>
            <person name="Schiavon R."/>
            <person name="Vezzi A."/>
            <person name="Giacometti G.M."/>
            <person name="Morosinotto T."/>
            <person name="Valle G."/>
        </authorList>
    </citation>
    <scope>NUCLEOTIDE SEQUENCE [LARGE SCALE GENOMIC DNA]</scope>
    <source>
        <strain evidence="2 3">B-31</strain>
    </source>
</reference>
<feature type="compositionally biased region" description="Basic and acidic residues" evidence="1">
    <location>
        <begin position="1"/>
        <end position="12"/>
    </location>
</feature>
<dbReference type="OrthoDB" id="190406at2759"/>
<feature type="region of interest" description="Disordered" evidence="1">
    <location>
        <begin position="469"/>
        <end position="507"/>
    </location>
</feature>
<sequence>MGDSTGSKDRQRPTLRSTCPPFIPSRMFTQSSSKPTSSPSPSTVSYNYQGQNQLQSDYNQFSNQHHYQFHQSDGERGEQRLNFRYAQQFQPHPLQHTPSTFVDDCHDPSPAFNRSVVCSSLPVNDSSFWDPALVDSLRHAIEALFSLENLKTNYTIAKHMRSGSIPVTKLLSLPQIRQVLENVGGTCGQERLLLAQAVAHSNSVATCENGKKIGRVDHSSGGDLAFRCVEIRSLPEGSTEASVRALVDRFGEVTHVKLGGMDEEGKEKDEKPPCQGEQALVEFAAPAGALQCVDTLSGTKSNWRSSVRVTFLNGFSTGQVATMAGLEILHAAQEGGATTLKGPQKESTGSGGSCSATSGIPGPVPTTRTSTGTGGPASTLAGACLLPPVLPEGDHTGHIVELEVDAAGRGVRGVLKREGQRRTLVSFQYSDAAPLAVGERVAFSVKHIDSKAVVQNLVVAPPLPSTPLSTLNSGARTGAARPLGGRVIPTTRNGGIMARGPSGSHGFHFPRTRPSGEVLELLDALKLNGAQQKEVASK</sequence>
<evidence type="ECO:0000256" key="1">
    <source>
        <dbReference type="SAM" id="MobiDB-lite"/>
    </source>
</evidence>
<organism evidence="2 3">
    <name type="scientific">Nannochloropsis gaditana</name>
    <dbReference type="NCBI Taxonomy" id="72520"/>
    <lineage>
        <taxon>Eukaryota</taxon>
        <taxon>Sar</taxon>
        <taxon>Stramenopiles</taxon>
        <taxon>Ochrophyta</taxon>
        <taxon>Eustigmatophyceae</taxon>
        <taxon>Eustigmatales</taxon>
        <taxon>Monodopsidaceae</taxon>
        <taxon>Nannochloropsis</taxon>
    </lineage>
</organism>
<evidence type="ECO:0000313" key="3">
    <source>
        <dbReference type="Proteomes" id="UP000019335"/>
    </source>
</evidence>
<evidence type="ECO:0000313" key="2">
    <source>
        <dbReference type="EMBL" id="EWM25337.1"/>
    </source>
</evidence>
<dbReference type="SUPFAM" id="SSF54928">
    <property type="entry name" value="RNA-binding domain, RBD"/>
    <property type="match status" value="1"/>
</dbReference>
<comment type="caution">
    <text evidence="2">The sequence shown here is derived from an EMBL/GenBank/DDBJ whole genome shotgun (WGS) entry which is preliminary data.</text>
</comment>
<keyword evidence="3" id="KW-1185">Reference proteome</keyword>